<dbReference type="Proteomes" id="UP000267342">
    <property type="component" value="Chromosome"/>
</dbReference>
<proteinExistence type="predicted"/>
<keyword evidence="2" id="KW-1185">Reference proteome</keyword>
<dbReference type="AlphaFoldDB" id="A0A348HCK8"/>
<protein>
    <submittedName>
        <fullName evidence="1">Predicted hydrolases or acyltransferases</fullName>
    </submittedName>
</protein>
<accession>A0A348HCK8</accession>
<sequence>MSALCSTALSVVSDGAGQQKAFFHHDHKGNGYVGNVWACAFTSVPARS</sequence>
<keyword evidence="1" id="KW-0378">Hydrolase</keyword>
<dbReference type="GO" id="GO:0016787">
    <property type="term" value="F:hydrolase activity"/>
    <property type="evidence" value="ECO:0007669"/>
    <property type="project" value="UniProtKB-KW"/>
</dbReference>
<dbReference type="EMBL" id="AP018933">
    <property type="protein sequence ID" value="BBG29360.1"/>
    <property type="molecule type" value="Genomic_DNA"/>
</dbReference>
<keyword evidence="1" id="KW-0012">Acyltransferase</keyword>
<keyword evidence="1" id="KW-0808">Transferase</keyword>
<reference evidence="1 2" key="1">
    <citation type="submission" date="2018-09" db="EMBL/GenBank/DDBJ databases">
        <title>Zymobacter palmae IAM14233 (=T109) whole genome analysis.</title>
        <authorList>
            <person name="Yanase H."/>
        </authorList>
    </citation>
    <scope>NUCLEOTIDE SEQUENCE [LARGE SCALE GENOMIC DNA]</scope>
    <source>
        <strain evidence="1 2">IAM14233</strain>
    </source>
</reference>
<name>A0A348HCK8_9GAMM</name>
<dbReference type="KEGG" id="zpl:ZBT109_0572"/>
<evidence type="ECO:0000313" key="2">
    <source>
        <dbReference type="Proteomes" id="UP000267342"/>
    </source>
</evidence>
<evidence type="ECO:0000313" key="1">
    <source>
        <dbReference type="EMBL" id="BBG29360.1"/>
    </source>
</evidence>
<dbReference type="GO" id="GO:0016746">
    <property type="term" value="F:acyltransferase activity"/>
    <property type="evidence" value="ECO:0007669"/>
    <property type="project" value="UniProtKB-KW"/>
</dbReference>
<organism evidence="1 2">
    <name type="scientific">Zymobacter palmae</name>
    <dbReference type="NCBI Taxonomy" id="33074"/>
    <lineage>
        <taxon>Bacteria</taxon>
        <taxon>Pseudomonadati</taxon>
        <taxon>Pseudomonadota</taxon>
        <taxon>Gammaproteobacteria</taxon>
        <taxon>Oceanospirillales</taxon>
        <taxon>Halomonadaceae</taxon>
        <taxon>Zymobacter group</taxon>
        <taxon>Zymobacter</taxon>
    </lineage>
</organism>
<gene>
    <name evidence="1" type="ORF">ZBT109_0572</name>
</gene>